<evidence type="ECO:0000313" key="2">
    <source>
        <dbReference type="Proteomes" id="UP000199494"/>
    </source>
</evidence>
<evidence type="ECO:0000313" key="1">
    <source>
        <dbReference type="EMBL" id="SDC19136.1"/>
    </source>
</evidence>
<dbReference type="EMBL" id="FMZE01000001">
    <property type="protein sequence ID" value="SDC19136.1"/>
    <property type="molecule type" value="Genomic_DNA"/>
</dbReference>
<dbReference type="Proteomes" id="UP000199494">
    <property type="component" value="Unassembled WGS sequence"/>
</dbReference>
<accession>A0A222VNY2</accession>
<dbReference type="AlphaFoldDB" id="A0A222VNY2"/>
<dbReference type="RefSeq" id="WP_091797095.1">
    <property type="nucleotide sequence ID" value="NZ_CP016353.1"/>
</dbReference>
<name>A0A222VNY2_9PSEU</name>
<dbReference type="STRING" id="530584.SAMN05421630_101757"/>
<organism evidence="1 2">
    <name type="scientific">Prauserella marina</name>
    <dbReference type="NCBI Taxonomy" id="530584"/>
    <lineage>
        <taxon>Bacteria</taxon>
        <taxon>Bacillati</taxon>
        <taxon>Actinomycetota</taxon>
        <taxon>Actinomycetes</taxon>
        <taxon>Pseudonocardiales</taxon>
        <taxon>Pseudonocardiaceae</taxon>
        <taxon>Prauserella</taxon>
    </lineage>
</organism>
<reference evidence="1 2" key="1">
    <citation type="submission" date="2016-10" db="EMBL/GenBank/DDBJ databases">
        <authorList>
            <person name="de Groot N.N."/>
        </authorList>
    </citation>
    <scope>NUCLEOTIDE SEQUENCE [LARGE SCALE GENOMIC DNA]</scope>
    <source>
        <strain evidence="1 2">CGMCC 4.5506</strain>
    </source>
</reference>
<dbReference type="InterPro" id="IPR007331">
    <property type="entry name" value="Htaa"/>
</dbReference>
<protein>
    <submittedName>
        <fullName evidence="1">Htaa protein</fullName>
    </submittedName>
</protein>
<sequence length="153" mass="16947">MTETGDRDEYGTGLTWGLKRSFISYVSRLPDLRHAAVDGASIVRPSLLHFEFAEYANGVAKFKGDVRIAGHGNLLYVMITDPWVEFTAEGGVLSVIDIQYWPDRDRRLPLATLRGGAPELRAFLTEEGRAVFGDQYPAGIELDPVVIRLPDPA</sequence>
<dbReference type="OrthoDB" id="7210788at2"/>
<keyword evidence="2" id="KW-1185">Reference proteome</keyword>
<proteinExistence type="predicted"/>
<gene>
    <name evidence="1" type="ORF">SAMN05421630_101757</name>
</gene>
<dbReference type="Pfam" id="PF04213">
    <property type="entry name" value="HtaA"/>
    <property type="match status" value="1"/>
</dbReference>
<dbReference type="KEGG" id="pmad:BAY61_11905"/>